<feature type="region of interest" description="Disordered" evidence="1">
    <location>
        <begin position="1"/>
        <end position="41"/>
    </location>
</feature>
<gene>
    <name evidence="2" type="ORF">SAMN05216169_100366</name>
</gene>
<proteinExistence type="predicted"/>
<evidence type="ECO:0000256" key="1">
    <source>
        <dbReference type="SAM" id="MobiDB-lite"/>
    </source>
</evidence>
<protein>
    <submittedName>
        <fullName evidence="2">Uncharacterized protein</fullName>
    </submittedName>
</protein>
<sequence>MDERQQQQQMPGMPYYGGTPFMPGFPGTPTFPGTPGFPSGSLERRVDRLERITERQQQQINNLNRRLQRVERQLGFPFSSDF</sequence>
<evidence type="ECO:0000313" key="2">
    <source>
        <dbReference type="EMBL" id="SFA40365.1"/>
    </source>
</evidence>
<dbReference type="AlphaFoldDB" id="A0A1I0SLG2"/>
<name>A0A1I0SLG2_9BACL</name>
<keyword evidence="3" id="KW-1185">Reference proteome</keyword>
<reference evidence="3" key="1">
    <citation type="submission" date="2016-10" db="EMBL/GenBank/DDBJ databases">
        <authorList>
            <person name="Varghese N."/>
            <person name="Submissions S."/>
        </authorList>
    </citation>
    <scope>NUCLEOTIDE SEQUENCE [LARGE SCALE GENOMIC DNA]</scope>
    <source>
        <strain evidence="3">K1</strain>
    </source>
</reference>
<evidence type="ECO:0000313" key="3">
    <source>
        <dbReference type="Proteomes" id="UP000198979"/>
    </source>
</evidence>
<dbReference type="EMBL" id="FOJQ01000003">
    <property type="protein sequence ID" value="SFA40365.1"/>
    <property type="molecule type" value="Genomic_DNA"/>
</dbReference>
<organism evidence="2 3">
    <name type="scientific">Anoxybacillus pushchinoensis</name>
    <dbReference type="NCBI Taxonomy" id="150248"/>
    <lineage>
        <taxon>Bacteria</taxon>
        <taxon>Bacillati</taxon>
        <taxon>Bacillota</taxon>
        <taxon>Bacilli</taxon>
        <taxon>Bacillales</taxon>
        <taxon>Anoxybacillaceae</taxon>
        <taxon>Anoxybacillus</taxon>
    </lineage>
</organism>
<dbReference type="Proteomes" id="UP000198979">
    <property type="component" value="Unassembled WGS sequence"/>
</dbReference>
<feature type="compositionally biased region" description="Low complexity" evidence="1">
    <location>
        <begin position="1"/>
        <end position="38"/>
    </location>
</feature>
<dbReference type="RefSeq" id="WP_077429246.1">
    <property type="nucleotide sequence ID" value="NZ_FOJQ01000003.1"/>
</dbReference>
<accession>A0A1I0SLG2</accession>